<comment type="caution">
    <text evidence="3">The sequence shown here is derived from an EMBL/GenBank/DDBJ whole genome shotgun (WGS) entry which is preliminary data.</text>
</comment>
<evidence type="ECO:0000313" key="4">
    <source>
        <dbReference type="Proteomes" id="UP000184267"/>
    </source>
</evidence>
<dbReference type="CDD" id="cd18186">
    <property type="entry name" value="BTB_POZ_ZBTB_KLHL-like"/>
    <property type="match status" value="1"/>
</dbReference>
<accession>A0A1M2VD85</accession>
<dbReference type="InterPro" id="IPR011333">
    <property type="entry name" value="SKP1/BTB/POZ_sf"/>
</dbReference>
<evidence type="ECO:0000313" key="3">
    <source>
        <dbReference type="EMBL" id="OJT05562.1"/>
    </source>
</evidence>
<reference evidence="3 4" key="1">
    <citation type="submission" date="2016-10" db="EMBL/GenBank/DDBJ databases">
        <title>Genome sequence of the basidiomycete white-rot fungus Trametes pubescens.</title>
        <authorList>
            <person name="Makela M.R."/>
            <person name="Granchi Z."/>
            <person name="Peng M."/>
            <person name="De Vries R.P."/>
            <person name="Grigoriev I."/>
            <person name="Riley R."/>
            <person name="Hilden K."/>
        </authorList>
    </citation>
    <scope>NUCLEOTIDE SEQUENCE [LARGE SCALE GENOMIC DNA]</scope>
    <source>
        <strain evidence="3 4">FBCC735</strain>
    </source>
</reference>
<feature type="region of interest" description="Disordered" evidence="1">
    <location>
        <begin position="81"/>
        <end position="100"/>
    </location>
</feature>
<dbReference type="Proteomes" id="UP000184267">
    <property type="component" value="Unassembled WGS sequence"/>
</dbReference>
<keyword evidence="4" id="KW-1185">Reference proteome</keyword>
<evidence type="ECO:0000256" key="1">
    <source>
        <dbReference type="SAM" id="MobiDB-lite"/>
    </source>
</evidence>
<evidence type="ECO:0000259" key="2">
    <source>
        <dbReference type="SMART" id="SM00225"/>
    </source>
</evidence>
<dbReference type="EMBL" id="MNAD01001427">
    <property type="protein sequence ID" value="OJT05562.1"/>
    <property type="molecule type" value="Genomic_DNA"/>
</dbReference>
<gene>
    <name evidence="3" type="ORF">TRAPUB_3611</name>
</gene>
<dbReference type="Gene3D" id="3.30.710.10">
    <property type="entry name" value="Potassium Channel Kv1.1, Chain A"/>
    <property type="match status" value="1"/>
</dbReference>
<sequence length="358" mass="39646">MSTRRSRKRARTGSIAAFIEDSAAPERGNTETAVRKRDKEFWHSDGTIILVARDIEFRVFKGILAEHSPVFRDMFSLPQPVDASSSTPPHRAADDPCPIVHLSDSPEDLRHVLRVYMPKGGPSAFFRSGPAPCYSYHSISAAVRLGHKYQMTDLLDNALAYLKTYYTTDYEKWTAQDDYGPPGFDPSHAIGVVNLSRLTNETGLLLMALLVCCSLDDGQELLGGFEREDGARERLTHDDIARCYSAKTRLIAESTKIALRACRPEISDACKTGLSCIRSFNQMLKRLGDGEGPIAGFDPSAGTHAFMNVLDTSEVCVHCRAMVVGRVLRERKAAWARLPGYLASRCRRKPPRASEPPG</sequence>
<organism evidence="3 4">
    <name type="scientific">Trametes pubescens</name>
    <name type="common">White-rot fungus</name>
    <dbReference type="NCBI Taxonomy" id="154538"/>
    <lineage>
        <taxon>Eukaryota</taxon>
        <taxon>Fungi</taxon>
        <taxon>Dikarya</taxon>
        <taxon>Basidiomycota</taxon>
        <taxon>Agaricomycotina</taxon>
        <taxon>Agaricomycetes</taxon>
        <taxon>Polyporales</taxon>
        <taxon>Polyporaceae</taxon>
        <taxon>Trametes</taxon>
    </lineage>
</organism>
<name>A0A1M2VD85_TRAPU</name>
<feature type="domain" description="BTB" evidence="2">
    <location>
        <begin position="46"/>
        <end position="166"/>
    </location>
</feature>
<dbReference type="SMART" id="SM00225">
    <property type="entry name" value="BTB"/>
    <property type="match status" value="1"/>
</dbReference>
<dbReference type="OMA" id="THAFMNV"/>
<dbReference type="InterPro" id="IPR000210">
    <property type="entry name" value="BTB/POZ_dom"/>
</dbReference>
<dbReference type="OrthoDB" id="3036049at2759"/>
<protein>
    <recommendedName>
        <fullName evidence="2">BTB domain-containing protein</fullName>
    </recommendedName>
</protein>
<dbReference type="AlphaFoldDB" id="A0A1M2VD85"/>
<dbReference type="STRING" id="154538.A0A1M2VD85"/>
<proteinExistence type="predicted"/>